<accession>M4VIV9</accession>
<dbReference type="SUPFAM" id="SSF160544">
    <property type="entry name" value="EscU C-terminal domain-like"/>
    <property type="match status" value="1"/>
</dbReference>
<feature type="compositionally biased region" description="Basic and acidic residues" evidence="2">
    <location>
        <begin position="8"/>
        <end position="27"/>
    </location>
</feature>
<dbReference type="Gene3D" id="3.40.1690.10">
    <property type="entry name" value="secretion proteins EscU"/>
    <property type="match status" value="1"/>
</dbReference>
<dbReference type="EMBL" id="CP003538">
    <property type="protein sequence ID" value="AGH98430.1"/>
    <property type="molecule type" value="Genomic_DNA"/>
</dbReference>
<dbReference type="Pfam" id="PF01312">
    <property type="entry name" value="Bac_export_2"/>
    <property type="match status" value="1"/>
</dbReference>
<dbReference type="InterPro" id="IPR006135">
    <property type="entry name" value="T3SS_substrate_exporter"/>
</dbReference>
<name>M4VIV9_9BACT</name>
<dbReference type="KEGG" id="man:A11S_1626"/>
<dbReference type="OrthoDB" id="5244399at2"/>
<dbReference type="HOGENOM" id="CLU_1946334_0_0_5"/>
<evidence type="ECO:0000256" key="2">
    <source>
        <dbReference type="SAM" id="MobiDB-lite"/>
    </source>
</evidence>
<feature type="region of interest" description="Disordered" evidence="2">
    <location>
        <begin position="1"/>
        <end position="29"/>
    </location>
</feature>
<protein>
    <submittedName>
        <fullName evidence="3">Putative-like protein of the cytoplasmic domain of flagellar protein FhlB</fullName>
    </submittedName>
</protein>
<dbReference type="AlphaFoldDB" id="M4VIV9"/>
<evidence type="ECO:0000256" key="1">
    <source>
        <dbReference type="ARBA" id="ARBA00010690"/>
    </source>
</evidence>
<dbReference type="STRING" id="349215.A11S_1626"/>
<dbReference type="Proteomes" id="UP000011932">
    <property type="component" value="Chromosome"/>
</dbReference>
<dbReference type="InterPro" id="IPR029025">
    <property type="entry name" value="T3SS_substrate_exporter_C"/>
</dbReference>
<keyword evidence="3" id="KW-0969">Cilium</keyword>
<dbReference type="RefSeq" id="WP_015467961.1">
    <property type="nucleotide sequence ID" value="NC_020812.1"/>
</dbReference>
<gene>
    <name evidence="3" type="ORF">A11S_1626</name>
</gene>
<dbReference type="GO" id="GO:0009306">
    <property type="term" value="P:protein secretion"/>
    <property type="evidence" value="ECO:0007669"/>
    <property type="project" value="InterPro"/>
</dbReference>
<dbReference type="PATRIC" id="fig|349215.9.peg.1570"/>
<comment type="similarity">
    <text evidence="1">Belongs to the type III secretion exporter family.</text>
</comment>
<dbReference type="GO" id="GO:0016020">
    <property type="term" value="C:membrane"/>
    <property type="evidence" value="ECO:0007669"/>
    <property type="project" value="InterPro"/>
</dbReference>
<sequence length="129" mass="13730">MADYTENGGKKPGDDQLKPLNLKEKTNKRASAVAISATGEPGDMPTISAAGRGKIAEQILQLAFANGVRVREDSALAEMLVALEVDSPIPTEAIMAVAEVLCYVYRANGEPNPFDAILNESEQEPGQDD</sequence>
<organism evidence="3 4">
    <name type="scientific">Micavibrio aeruginosavorus EPB</name>
    <dbReference type="NCBI Taxonomy" id="349215"/>
    <lineage>
        <taxon>Bacteria</taxon>
        <taxon>Pseudomonadati</taxon>
        <taxon>Bdellovibrionota</taxon>
        <taxon>Bdellovibrionia</taxon>
        <taxon>Bdellovibrionales</taxon>
        <taxon>Pseudobdellovibrionaceae</taxon>
        <taxon>Micavibrio</taxon>
    </lineage>
</organism>
<evidence type="ECO:0000313" key="4">
    <source>
        <dbReference type="Proteomes" id="UP000011932"/>
    </source>
</evidence>
<reference evidence="3 4" key="1">
    <citation type="journal article" date="2013" name="ISME J.">
        <title>By their genes ye shall know them: genomic signatures of predatory bacteria.</title>
        <authorList>
            <person name="Pasternak Z."/>
            <person name="Pietrokovski S."/>
            <person name="Rotem O."/>
            <person name="Gophna U."/>
            <person name="Lurie-Weinberger M.N."/>
            <person name="Jurkevitch E."/>
        </authorList>
    </citation>
    <scope>NUCLEOTIDE SEQUENCE [LARGE SCALE GENOMIC DNA]</scope>
    <source>
        <strain evidence="3">EPB</strain>
    </source>
</reference>
<keyword evidence="3" id="KW-0282">Flagellum</keyword>
<proteinExistence type="inferred from homology"/>
<keyword evidence="3" id="KW-0966">Cell projection</keyword>
<evidence type="ECO:0000313" key="3">
    <source>
        <dbReference type="EMBL" id="AGH98430.1"/>
    </source>
</evidence>